<sequence length="229" mass="24263">MTPADLNADLAAYLDEVTAPFPEDSAARIRADLTGHVLEAVAPGEPDAAAIREALAALGPAAEVRAALEGQFFTRADVAWLERDGQVRRLLTDGVKASGPLWRATLGILGGVGLLTWLICGWPGIPALIGSRSFTWAVPALLALELVLLESVRRLILRQPARSAAVLHRMYGTLLAPLGFALSLPVFAPDVVTEPLLLAAALGAALLWAYLTRPREALTLAGKAWRGAR</sequence>
<keyword evidence="1" id="KW-0812">Transmembrane</keyword>
<reference evidence="2 3" key="1">
    <citation type="submission" date="2017-05" db="EMBL/GenBank/DDBJ databases">
        <title>De novo genome assembly of Deniococcus indicus strain DR1.</title>
        <authorList>
            <person name="Chauhan D."/>
            <person name="Yennamalli R.M."/>
            <person name="Priyadarshini R."/>
        </authorList>
    </citation>
    <scope>NUCLEOTIDE SEQUENCE [LARGE SCALE GENOMIC DNA]</scope>
    <source>
        <strain evidence="2 3">DR1</strain>
    </source>
</reference>
<evidence type="ECO:0000313" key="3">
    <source>
        <dbReference type="Proteomes" id="UP000197208"/>
    </source>
</evidence>
<dbReference type="OrthoDB" id="70313at2"/>
<accession>A0A246BFD3</accession>
<keyword evidence="1" id="KW-1133">Transmembrane helix</keyword>
<dbReference type="Proteomes" id="UP000197208">
    <property type="component" value="Unassembled WGS sequence"/>
</dbReference>
<protein>
    <submittedName>
        <fullName evidence="2">Uncharacterized protein</fullName>
    </submittedName>
</protein>
<evidence type="ECO:0000313" key="2">
    <source>
        <dbReference type="EMBL" id="OWL93602.1"/>
    </source>
</evidence>
<keyword evidence="3" id="KW-1185">Reference proteome</keyword>
<evidence type="ECO:0000256" key="1">
    <source>
        <dbReference type="SAM" id="Phobius"/>
    </source>
</evidence>
<gene>
    <name evidence="2" type="ORF">CBQ26_19195</name>
</gene>
<organism evidence="2 3">
    <name type="scientific">Deinococcus indicus</name>
    <dbReference type="NCBI Taxonomy" id="223556"/>
    <lineage>
        <taxon>Bacteria</taxon>
        <taxon>Thermotogati</taxon>
        <taxon>Deinococcota</taxon>
        <taxon>Deinococci</taxon>
        <taxon>Deinococcales</taxon>
        <taxon>Deinococcaceae</taxon>
        <taxon>Deinococcus</taxon>
    </lineage>
</organism>
<feature type="transmembrane region" description="Helical" evidence="1">
    <location>
        <begin position="131"/>
        <end position="149"/>
    </location>
</feature>
<feature type="transmembrane region" description="Helical" evidence="1">
    <location>
        <begin position="170"/>
        <end position="188"/>
    </location>
</feature>
<feature type="transmembrane region" description="Helical" evidence="1">
    <location>
        <begin position="194"/>
        <end position="211"/>
    </location>
</feature>
<dbReference type="EMBL" id="NHMK01000033">
    <property type="protein sequence ID" value="OWL93602.1"/>
    <property type="molecule type" value="Genomic_DNA"/>
</dbReference>
<dbReference type="AlphaFoldDB" id="A0A246BFD3"/>
<feature type="transmembrane region" description="Helical" evidence="1">
    <location>
        <begin position="106"/>
        <end position="125"/>
    </location>
</feature>
<keyword evidence="1" id="KW-0472">Membrane</keyword>
<name>A0A246BFD3_9DEIO</name>
<comment type="caution">
    <text evidence="2">The sequence shown here is derived from an EMBL/GenBank/DDBJ whole genome shotgun (WGS) entry which is preliminary data.</text>
</comment>
<dbReference type="RefSeq" id="WP_088250218.1">
    <property type="nucleotide sequence ID" value="NZ_BNAM01000012.1"/>
</dbReference>
<proteinExistence type="predicted"/>